<protein>
    <submittedName>
        <fullName evidence="1">Uncharacterized protein</fullName>
    </submittedName>
</protein>
<sequence length="95" mass="10369">MEIGAPGLMGVRTINQGGLIWSWNRTQDIAGNYRGGHAGNCLAVWYAIHTRPYAANSTEVLSEPEEHVWALGRDSTASEIKIMTSQDRGEGSPRV</sequence>
<reference evidence="1" key="1">
    <citation type="submission" date="2020-03" db="EMBL/GenBank/DDBJ databases">
        <authorList>
            <person name="Weist P."/>
        </authorList>
    </citation>
    <scope>NUCLEOTIDE SEQUENCE</scope>
</reference>
<name>A0A9N7ZAI3_PLEPL</name>
<dbReference type="Proteomes" id="UP001153269">
    <property type="component" value="Unassembled WGS sequence"/>
</dbReference>
<dbReference type="AlphaFoldDB" id="A0A9N7ZAI3"/>
<comment type="caution">
    <text evidence="1">The sequence shown here is derived from an EMBL/GenBank/DDBJ whole genome shotgun (WGS) entry which is preliminary data.</text>
</comment>
<proteinExistence type="predicted"/>
<organism evidence="1 2">
    <name type="scientific">Pleuronectes platessa</name>
    <name type="common">European plaice</name>
    <dbReference type="NCBI Taxonomy" id="8262"/>
    <lineage>
        <taxon>Eukaryota</taxon>
        <taxon>Metazoa</taxon>
        <taxon>Chordata</taxon>
        <taxon>Craniata</taxon>
        <taxon>Vertebrata</taxon>
        <taxon>Euteleostomi</taxon>
        <taxon>Actinopterygii</taxon>
        <taxon>Neopterygii</taxon>
        <taxon>Teleostei</taxon>
        <taxon>Neoteleostei</taxon>
        <taxon>Acanthomorphata</taxon>
        <taxon>Carangaria</taxon>
        <taxon>Pleuronectiformes</taxon>
        <taxon>Pleuronectoidei</taxon>
        <taxon>Pleuronectidae</taxon>
        <taxon>Pleuronectes</taxon>
    </lineage>
</organism>
<accession>A0A9N7ZAI3</accession>
<dbReference type="EMBL" id="CADEAL010004274">
    <property type="protein sequence ID" value="CAB1455867.1"/>
    <property type="molecule type" value="Genomic_DNA"/>
</dbReference>
<evidence type="ECO:0000313" key="2">
    <source>
        <dbReference type="Proteomes" id="UP001153269"/>
    </source>
</evidence>
<gene>
    <name evidence="1" type="ORF">PLEPLA_LOCUS43648</name>
</gene>
<keyword evidence="2" id="KW-1185">Reference proteome</keyword>
<evidence type="ECO:0000313" key="1">
    <source>
        <dbReference type="EMBL" id="CAB1455867.1"/>
    </source>
</evidence>